<organism evidence="1 2">
    <name type="scientific">Pleurodeles waltl</name>
    <name type="common">Iberian ribbed newt</name>
    <dbReference type="NCBI Taxonomy" id="8319"/>
    <lineage>
        <taxon>Eukaryota</taxon>
        <taxon>Metazoa</taxon>
        <taxon>Chordata</taxon>
        <taxon>Craniata</taxon>
        <taxon>Vertebrata</taxon>
        <taxon>Euteleostomi</taxon>
        <taxon>Amphibia</taxon>
        <taxon>Batrachia</taxon>
        <taxon>Caudata</taxon>
        <taxon>Salamandroidea</taxon>
        <taxon>Salamandridae</taxon>
        <taxon>Pleurodelinae</taxon>
        <taxon>Pleurodeles</taxon>
    </lineage>
</organism>
<evidence type="ECO:0000313" key="2">
    <source>
        <dbReference type="Proteomes" id="UP001066276"/>
    </source>
</evidence>
<proteinExistence type="predicted"/>
<gene>
    <name evidence="1" type="ORF">NDU88_004049</name>
</gene>
<reference evidence="1" key="1">
    <citation type="journal article" date="2022" name="bioRxiv">
        <title>Sequencing and chromosome-scale assembly of the giantPleurodeles waltlgenome.</title>
        <authorList>
            <person name="Brown T."/>
            <person name="Elewa A."/>
            <person name="Iarovenko S."/>
            <person name="Subramanian E."/>
            <person name="Araus A.J."/>
            <person name="Petzold A."/>
            <person name="Susuki M."/>
            <person name="Suzuki K.-i.T."/>
            <person name="Hayashi T."/>
            <person name="Toyoda A."/>
            <person name="Oliveira C."/>
            <person name="Osipova E."/>
            <person name="Leigh N.D."/>
            <person name="Simon A."/>
            <person name="Yun M.H."/>
        </authorList>
    </citation>
    <scope>NUCLEOTIDE SEQUENCE</scope>
    <source>
        <strain evidence="1">20211129_DDA</strain>
        <tissue evidence="1">Liver</tissue>
    </source>
</reference>
<dbReference type="EMBL" id="JANPWB010000014">
    <property type="protein sequence ID" value="KAJ1098942.1"/>
    <property type="molecule type" value="Genomic_DNA"/>
</dbReference>
<protein>
    <submittedName>
        <fullName evidence="1">Uncharacterized protein</fullName>
    </submittedName>
</protein>
<name>A0AAV7M8W8_PLEWA</name>
<dbReference type="AlphaFoldDB" id="A0AAV7M8W8"/>
<keyword evidence="2" id="KW-1185">Reference proteome</keyword>
<sequence length="103" mass="11567">MPISRTKYQKLKNEFSIALRVSDLVGLKRIYRKSARKFAAPAVSEEQRLFGRGLEMANTFIQGGPVSGALWQLVRSVSEADHLPPLNELAQFTTLFHILAPKN</sequence>
<dbReference type="Proteomes" id="UP001066276">
    <property type="component" value="Chromosome 10"/>
</dbReference>
<accession>A0AAV7M8W8</accession>
<comment type="caution">
    <text evidence="1">The sequence shown here is derived from an EMBL/GenBank/DDBJ whole genome shotgun (WGS) entry which is preliminary data.</text>
</comment>
<evidence type="ECO:0000313" key="1">
    <source>
        <dbReference type="EMBL" id="KAJ1098942.1"/>
    </source>
</evidence>